<name>A0A6U5CUJ1_HEMAN</name>
<dbReference type="GO" id="GO:0006139">
    <property type="term" value="P:nucleobase-containing compound metabolic process"/>
    <property type="evidence" value="ECO:0007669"/>
    <property type="project" value="InterPro"/>
</dbReference>
<evidence type="ECO:0000256" key="3">
    <source>
        <dbReference type="ARBA" id="ARBA00022777"/>
    </source>
</evidence>
<dbReference type="InterPro" id="IPR047499">
    <property type="entry name" value="DD_AK7"/>
</dbReference>
<keyword evidence="2" id="KW-0547">Nucleotide-binding</keyword>
<evidence type="ECO:0000256" key="4">
    <source>
        <dbReference type="SAM" id="MobiDB-lite"/>
    </source>
</evidence>
<evidence type="ECO:0000313" key="5">
    <source>
        <dbReference type="EMBL" id="CAD8757073.1"/>
    </source>
</evidence>
<organism evidence="5">
    <name type="scientific">Hemiselmis andersenii</name>
    <name type="common">Cryptophyte alga</name>
    <dbReference type="NCBI Taxonomy" id="464988"/>
    <lineage>
        <taxon>Eukaryota</taxon>
        <taxon>Cryptophyceae</taxon>
        <taxon>Cryptomonadales</taxon>
        <taxon>Hemiselmidaceae</taxon>
        <taxon>Hemiselmis</taxon>
    </lineage>
</organism>
<evidence type="ECO:0000256" key="1">
    <source>
        <dbReference type="ARBA" id="ARBA00022679"/>
    </source>
</evidence>
<gene>
    <name evidence="5" type="ORF">HAND1043_LOCUS23585</name>
</gene>
<dbReference type="Gene3D" id="3.40.50.300">
    <property type="entry name" value="P-loop containing nucleotide triphosphate hydrolases"/>
    <property type="match status" value="1"/>
</dbReference>
<dbReference type="Gene3D" id="1.20.890.10">
    <property type="entry name" value="cAMP-dependent protein kinase regulatory subunit, dimerization-anchoring domain"/>
    <property type="match status" value="1"/>
</dbReference>
<dbReference type="Pfam" id="PF05186">
    <property type="entry name" value="Dpy-30"/>
    <property type="match status" value="1"/>
</dbReference>
<sequence>MIHVQDLAGVVLNVAKTRPADFSTVVAVDRGEATIGEVVKAISTVLQSGEVKNVGPDEYLAFMTEEKEPHINSVQLGLNVKMAFDRAEALNYGPESESWVSGNGFVANIDKIVEEYRKWRGVVPIRVLFYGPPATGMHPTEDGKVMLARDFAEEYQVNYISVPELVEEFKAMAPFAEGGTDLSTKIQEATAEEGAVVPEELVQEMVQRKLQQPACRNQGFVLENFPETREAAEALFDVDTIPAEGEAPPEEEEAAAGEGQEPPPKKAPLPTTVFSLYAEEEFLLTRIAALGEEEAAAQGLTEEEFQTKMAAYNAANAPDEEGQPAGLVELYRQNQAKGCEQVVEIVVDNPLEFVQDKIRMSIGEPRNYDPNKSRREREAKAAADVARKEADAAAKKAAEDEASRSEREEQARLDADRLQKLQEEERESLLLRSQPMRKYLMDNVLPTLTLGLQEVAKVRPNDPIDFLAEYLFNADPQLT</sequence>
<dbReference type="GO" id="GO:0005524">
    <property type="term" value="F:ATP binding"/>
    <property type="evidence" value="ECO:0007669"/>
    <property type="project" value="InterPro"/>
</dbReference>
<dbReference type="SUPFAM" id="SSF52540">
    <property type="entry name" value="P-loop containing nucleoside triphosphate hydrolases"/>
    <property type="match status" value="1"/>
</dbReference>
<dbReference type="PANTHER" id="PTHR23359">
    <property type="entry name" value="NUCLEOTIDE KINASE"/>
    <property type="match status" value="1"/>
</dbReference>
<reference evidence="5" key="1">
    <citation type="submission" date="2021-01" db="EMBL/GenBank/DDBJ databases">
        <authorList>
            <person name="Corre E."/>
            <person name="Pelletier E."/>
            <person name="Niang G."/>
            <person name="Scheremetjew M."/>
            <person name="Finn R."/>
            <person name="Kale V."/>
            <person name="Holt S."/>
            <person name="Cochrane G."/>
            <person name="Meng A."/>
            <person name="Brown T."/>
            <person name="Cohen L."/>
        </authorList>
    </citation>
    <scope>NUCLEOTIDE SEQUENCE</scope>
    <source>
        <strain evidence="5">CCMP441</strain>
    </source>
</reference>
<dbReference type="InterPro" id="IPR007858">
    <property type="entry name" value="Dpy-30_motif"/>
</dbReference>
<dbReference type="InterPro" id="IPR027417">
    <property type="entry name" value="P-loop_NTPase"/>
</dbReference>
<dbReference type="GO" id="GO:0019205">
    <property type="term" value="F:nucleobase-containing compound kinase activity"/>
    <property type="evidence" value="ECO:0007669"/>
    <property type="project" value="InterPro"/>
</dbReference>
<keyword evidence="1" id="KW-0808">Transferase</keyword>
<dbReference type="AlphaFoldDB" id="A0A6U5CUJ1"/>
<protein>
    <submittedName>
        <fullName evidence="5">Uncharacterized protein</fullName>
    </submittedName>
</protein>
<proteinExistence type="predicted"/>
<feature type="region of interest" description="Disordered" evidence="4">
    <location>
        <begin position="244"/>
        <end position="269"/>
    </location>
</feature>
<dbReference type="CDD" id="cd22967">
    <property type="entry name" value="DD_AK7"/>
    <property type="match status" value="1"/>
</dbReference>
<feature type="region of interest" description="Disordered" evidence="4">
    <location>
        <begin position="363"/>
        <end position="419"/>
    </location>
</feature>
<dbReference type="Pfam" id="PF00406">
    <property type="entry name" value="ADK"/>
    <property type="match status" value="1"/>
</dbReference>
<evidence type="ECO:0000256" key="2">
    <source>
        <dbReference type="ARBA" id="ARBA00022741"/>
    </source>
</evidence>
<dbReference type="InterPro" id="IPR000850">
    <property type="entry name" value="Adenylat/UMP-CMP_kin"/>
</dbReference>
<dbReference type="EMBL" id="HBFK01038941">
    <property type="protein sequence ID" value="CAD8757073.1"/>
    <property type="molecule type" value="Transcribed_RNA"/>
</dbReference>
<keyword evidence="3" id="KW-0418">Kinase</keyword>
<accession>A0A6U5CUJ1</accession>
<feature type="compositionally biased region" description="Basic and acidic residues" evidence="4">
    <location>
        <begin position="366"/>
        <end position="419"/>
    </location>
</feature>